<keyword evidence="3" id="KW-0547">Nucleotide-binding</keyword>
<dbReference type="InterPro" id="IPR036640">
    <property type="entry name" value="ABC1_TM_sf"/>
</dbReference>
<evidence type="ECO:0000256" key="1">
    <source>
        <dbReference type="ARBA" id="ARBA00004651"/>
    </source>
</evidence>
<comment type="subcellular location">
    <subcellularLocation>
        <location evidence="1">Cell membrane</location>
        <topology evidence="1">Multi-pass membrane protein</topology>
    </subcellularLocation>
</comment>
<keyword evidence="4 10" id="KW-0067">ATP-binding</keyword>
<evidence type="ECO:0000256" key="2">
    <source>
        <dbReference type="ARBA" id="ARBA00022692"/>
    </source>
</evidence>
<dbReference type="GO" id="GO:0034040">
    <property type="term" value="F:ATPase-coupled lipid transmembrane transporter activity"/>
    <property type="evidence" value="ECO:0007669"/>
    <property type="project" value="TreeGrafter"/>
</dbReference>
<keyword evidence="2 7" id="KW-0812">Transmembrane</keyword>
<organism evidence="10 11">
    <name type="scientific">Nocardiopsis aegyptia</name>
    <dbReference type="NCBI Taxonomy" id="220378"/>
    <lineage>
        <taxon>Bacteria</taxon>
        <taxon>Bacillati</taxon>
        <taxon>Actinomycetota</taxon>
        <taxon>Actinomycetes</taxon>
        <taxon>Streptosporangiales</taxon>
        <taxon>Nocardiopsidaceae</taxon>
        <taxon>Nocardiopsis</taxon>
    </lineage>
</organism>
<evidence type="ECO:0000313" key="10">
    <source>
        <dbReference type="EMBL" id="NYJ35837.1"/>
    </source>
</evidence>
<dbReference type="AlphaFoldDB" id="A0A7Z0JBH4"/>
<dbReference type="GO" id="GO:0005524">
    <property type="term" value="F:ATP binding"/>
    <property type="evidence" value="ECO:0007669"/>
    <property type="project" value="UniProtKB-KW"/>
</dbReference>
<dbReference type="InterPro" id="IPR027417">
    <property type="entry name" value="P-loop_NTPase"/>
</dbReference>
<evidence type="ECO:0000256" key="5">
    <source>
        <dbReference type="ARBA" id="ARBA00022989"/>
    </source>
</evidence>
<dbReference type="GO" id="GO:0005886">
    <property type="term" value="C:plasma membrane"/>
    <property type="evidence" value="ECO:0007669"/>
    <property type="project" value="UniProtKB-SubCell"/>
</dbReference>
<evidence type="ECO:0000259" key="8">
    <source>
        <dbReference type="PROSITE" id="PS50893"/>
    </source>
</evidence>
<comment type="caution">
    <text evidence="10">The sequence shown here is derived from an EMBL/GenBank/DDBJ whole genome shotgun (WGS) entry which is preliminary data.</text>
</comment>
<dbReference type="Proteomes" id="UP000572051">
    <property type="component" value="Unassembled WGS sequence"/>
</dbReference>
<dbReference type="SMART" id="SM00382">
    <property type="entry name" value="AAA"/>
    <property type="match status" value="1"/>
</dbReference>
<dbReference type="RefSeq" id="WP_179825258.1">
    <property type="nucleotide sequence ID" value="NZ_JACCFS010000001.1"/>
</dbReference>
<evidence type="ECO:0000313" key="11">
    <source>
        <dbReference type="Proteomes" id="UP000572051"/>
    </source>
</evidence>
<gene>
    <name evidence="10" type="ORF">HNR10_003718</name>
</gene>
<feature type="domain" description="ABC transmembrane type-1" evidence="9">
    <location>
        <begin position="35"/>
        <end position="296"/>
    </location>
</feature>
<dbReference type="InterPro" id="IPR011527">
    <property type="entry name" value="ABC1_TM_dom"/>
</dbReference>
<reference evidence="10 11" key="1">
    <citation type="submission" date="2020-07" db="EMBL/GenBank/DDBJ databases">
        <title>Sequencing the genomes of 1000 actinobacteria strains.</title>
        <authorList>
            <person name="Klenk H.-P."/>
        </authorList>
    </citation>
    <scope>NUCLEOTIDE SEQUENCE [LARGE SCALE GENOMIC DNA]</scope>
    <source>
        <strain evidence="10 11">DSM 44442</strain>
    </source>
</reference>
<dbReference type="PROSITE" id="PS50929">
    <property type="entry name" value="ABC_TM1F"/>
    <property type="match status" value="1"/>
</dbReference>
<dbReference type="InterPro" id="IPR003593">
    <property type="entry name" value="AAA+_ATPase"/>
</dbReference>
<dbReference type="Pfam" id="PF00005">
    <property type="entry name" value="ABC_tran"/>
    <property type="match status" value="1"/>
</dbReference>
<dbReference type="InterPro" id="IPR039421">
    <property type="entry name" value="Type_1_exporter"/>
</dbReference>
<accession>A0A7Z0JBH4</accession>
<feature type="transmembrane region" description="Helical" evidence="7">
    <location>
        <begin position="174"/>
        <end position="194"/>
    </location>
</feature>
<dbReference type="PANTHER" id="PTHR24221:SF654">
    <property type="entry name" value="ATP-BINDING CASSETTE SUB-FAMILY B MEMBER 6"/>
    <property type="match status" value="1"/>
</dbReference>
<feature type="domain" description="ABC transporter" evidence="8">
    <location>
        <begin position="351"/>
        <end position="579"/>
    </location>
</feature>
<feature type="transmembrane region" description="Helical" evidence="7">
    <location>
        <begin position="150"/>
        <end position="168"/>
    </location>
</feature>
<dbReference type="GO" id="GO:0016887">
    <property type="term" value="F:ATP hydrolysis activity"/>
    <property type="evidence" value="ECO:0007669"/>
    <property type="project" value="InterPro"/>
</dbReference>
<evidence type="ECO:0000256" key="3">
    <source>
        <dbReference type="ARBA" id="ARBA00022741"/>
    </source>
</evidence>
<keyword evidence="11" id="KW-1185">Reference proteome</keyword>
<name>A0A7Z0JBH4_9ACTN</name>
<keyword evidence="5 7" id="KW-1133">Transmembrane helix</keyword>
<dbReference type="EMBL" id="JACCFS010000001">
    <property type="protein sequence ID" value="NYJ35837.1"/>
    <property type="molecule type" value="Genomic_DNA"/>
</dbReference>
<dbReference type="Gene3D" id="3.40.50.300">
    <property type="entry name" value="P-loop containing nucleotide triphosphate hydrolases"/>
    <property type="match status" value="1"/>
</dbReference>
<evidence type="ECO:0000259" key="9">
    <source>
        <dbReference type="PROSITE" id="PS50929"/>
    </source>
</evidence>
<dbReference type="PROSITE" id="PS50893">
    <property type="entry name" value="ABC_TRANSPORTER_2"/>
    <property type="match status" value="1"/>
</dbReference>
<dbReference type="SUPFAM" id="SSF52540">
    <property type="entry name" value="P-loop containing nucleoside triphosphate hydrolases"/>
    <property type="match status" value="1"/>
</dbReference>
<dbReference type="SUPFAM" id="SSF90123">
    <property type="entry name" value="ABC transporter transmembrane region"/>
    <property type="match status" value="1"/>
</dbReference>
<dbReference type="InterPro" id="IPR003439">
    <property type="entry name" value="ABC_transporter-like_ATP-bd"/>
</dbReference>
<dbReference type="GO" id="GO:0140359">
    <property type="term" value="F:ABC-type transporter activity"/>
    <property type="evidence" value="ECO:0007669"/>
    <property type="project" value="InterPro"/>
</dbReference>
<dbReference type="PANTHER" id="PTHR24221">
    <property type="entry name" value="ATP-BINDING CASSETTE SUB-FAMILY B"/>
    <property type="match status" value="1"/>
</dbReference>
<sequence length="589" mass="61034">MPSRRDDRTYTAFPRPGWPLLAGSLGLRWRALLRLAAWSMVESLPAALSGLVIARAIDGGFLAGDFRTGLLWLGLLFAVHGVGALATRFTLAATGSVVEPLRDDLLGAVVASAVHGDGVDRSIPDSAKVARVTEQVEEVRRTTGTLLSGARRFVFTLVATTVGLLALAPSVLAVALPPVLLAIVLFAALLGTLVRRQYAAVVANEAVARSAGEALAGSRDITASRSWEAVCADTAGDFRAERAADLAMARAVALRGALTSFGSYGPLLCALAAAPLLIGGADGLTVGALVGAISYLASNIEPVMRLLTEVLGGAGLVLVVSLRRLRDTCPEPSPSRVEDTPEAVGGSDASVEVDDVAFAYGGSGRPVLDGVRLRLRHGDHLAVVGPSGIGKSTLALLLAGLARPDRGVVRVGGADPADPDVRRTDLVCLIPQEAYVLTGTLRDNVGYLCEGAPDGHLLEALANVGAAELAERLGGLDAVVDPAALSNGQRQLVALARAYASPAPVVILDEATCHLAPSDERRAEEAFRARGGTLVVIAHRIDSARRAGTILLLDGSRPLAGTHEELLSASDLYTDLVGHGEVRLSRPVP</sequence>
<feature type="transmembrane region" description="Helical" evidence="7">
    <location>
        <begin position="35"/>
        <end position="57"/>
    </location>
</feature>
<feature type="transmembrane region" description="Helical" evidence="7">
    <location>
        <begin position="69"/>
        <end position="91"/>
    </location>
</feature>
<evidence type="ECO:0000256" key="7">
    <source>
        <dbReference type="SAM" id="Phobius"/>
    </source>
</evidence>
<keyword evidence="6 7" id="KW-0472">Membrane</keyword>
<proteinExistence type="predicted"/>
<evidence type="ECO:0000256" key="4">
    <source>
        <dbReference type="ARBA" id="ARBA00022840"/>
    </source>
</evidence>
<protein>
    <submittedName>
        <fullName evidence="10">ATP-binding cassette subfamily C protein</fullName>
    </submittedName>
</protein>
<dbReference type="Gene3D" id="1.20.1560.10">
    <property type="entry name" value="ABC transporter type 1, transmembrane domain"/>
    <property type="match status" value="1"/>
</dbReference>
<evidence type="ECO:0000256" key="6">
    <source>
        <dbReference type="ARBA" id="ARBA00023136"/>
    </source>
</evidence>